<gene>
    <name evidence="2" type="ORF">DPMN_138694</name>
</gene>
<feature type="signal peptide" evidence="1">
    <location>
        <begin position="1"/>
        <end position="23"/>
    </location>
</feature>
<sequence length="147" mass="16739">MGTALRWLILNLFCFWESSFGNALPSGFYRDSSHTCSYGEKAKLPNHECVKIIMLYDRINTENRMLTRVPHSGGKACEVNKMRCHATVIQKGSDFRLCSNAHVHPADPKLPLRAKSSTIVKQRIKEQPHARAKRCNIKFSIINIINN</sequence>
<organism evidence="2 3">
    <name type="scientific">Dreissena polymorpha</name>
    <name type="common">Zebra mussel</name>
    <name type="synonym">Mytilus polymorpha</name>
    <dbReference type="NCBI Taxonomy" id="45954"/>
    <lineage>
        <taxon>Eukaryota</taxon>
        <taxon>Metazoa</taxon>
        <taxon>Spiralia</taxon>
        <taxon>Lophotrochozoa</taxon>
        <taxon>Mollusca</taxon>
        <taxon>Bivalvia</taxon>
        <taxon>Autobranchia</taxon>
        <taxon>Heteroconchia</taxon>
        <taxon>Euheterodonta</taxon>
        <taxon>Imparidentia</taxon>
        <taxon>Neoheterodontei</taxon>
        <taxon>Myida</taxon>
        <taxon>Dreissenoidea</taxon>
        <taxon>Dreissenidae</taxon>
        <taxon>Dreissena</taxon>
    </lineage>
</organism>
<evidence type="ECO:0000313" key="2">
    <source>
        <dbReference type="EMBL" id="KAH3810304.1"/>
    </source>
</evidence>
<accession>A0A9D4JHI8</accession>
<evidence type="ECO:0000256" key="1">
    <source>
        <dbReference type="SAM" id="SignalP"/>
    </source>
</evidence>
<dbReference type="Proteomes" id="UP000828390">
    <property type="component" value="Unassembled WGS sequence"/>
</dbReference>
<comment type="caution">
    <text evidence="2">The sequence shown here is derived from an EMBL/GenBank/DDBJ whole genome shotgun (WGS) entry which is preliminary data.</text>
</comment>
<reference evidence="2" key="1">
    <citation type="journal article" date="2019" name="bioRxiv">
        <title>The Genome of the Zebra Mussel, Dreissena polymorpha: A Resource for Invasive Species Research.</title>
        <authorList>
            <person name="McCartney M.A."/>
            <person name="Auch B."/>
            <person name="Kono T."/>
            <person name="Mallez S."/>
            <person name="Zhang Y."/>
            <person name="Obille A."/>
            <person name="Becker A."/>
            <person name="Abrahante J.E."/>
            <person name="Garbe J."/>
            <person name="Badalamenti J.P."/>
            <person name="Herman A."/>
            <person name="Mangelson H."/>
            <person name="Liachko I."/>
            <person name="Sullivan S."/>
            <person name="Sone E.D."/>
            <person name="Koren S."/>
            <person name="Silverstein K.A.T."/>
            <person name="Beckman K.B."/>
            <person name="Gohl D.M."/>
        </authorList>
    </citation>
    <scope>NUCLEOTIDE SEQUENCE</scope>
    <source>
        <strain evidence="2">Duluth1</strain>
        <tissue evidence="2">Whole animal</tissue>
    </source>
</reference>
<reference evidence="2" key="2">
    <citation type="submission" date="2020-11" db="EMBL/GenBank/DDBJ databases">
        <authorList>
            <person name="McCartney M.A."/>
            <person name="Auch B."/>
            <person name="Kono T."/>
            <person name="Mallez S."/>
            <person name="Becker A."/>
            <person name="Gohl D.M."/>
            <person name="Silverstein K.A.T."/>
            <person name="Koren S."/>
            <person name="Bechman K.B."/>
            <person name="Herman A."/>
            <person name="Abrahante J.E."/>
            <person name="Garbe J."/>
        </authorList>
    </citation>
    <scope>NUCLEOTIDE SEQUENCE</scope>
    <source>
        <strain evidence="2">Duluth1</strain>
        <tissue evidence="2">Whole animal</tissue>
    </source>
</reference>
<dbReference type="AlphaFoldDB" id="A0A9D4JHI8"/>
<protein>
    <recommendedName>
        <fullName evidence="4">Secreted protein</fullName>
    </recommendedName>
</protein>
<evidence type="ECO:0000313" key="3">
    <source>
        <dbReference type="Proteomes" id="UP000828390"/>
    </source>
</evidence>
<feature type="chain" id="PRO_5039279499" description="Secreted protein" evidence="1">
    <location>
        <begin position="24"/>
        <end position="147"/>
    </location>
</feature>
<keyword evidence="3" id="KW-1185">Reference proteome</keyword>
<evidence type="ECO:0008006" key="4">
    <source>
        <dbReference type="Google" id="ProtNLM"/>
    </source>
</evidence>
<proteinExistence type="predicted"/>
<keyword evidence="1" id="KW-0732">Signal</keyword>
<name>A0A9D4JHI8_DREPO</name>
<dbReference type="EMBL" id="JAIWYP010000006">
    <property type="protein sequence ID" value="KAH3810304.1"/>
    <property type="molecule type" value="Genomic_DNA"/>
</dbReference>